<protein>
    <submittedName>
        <fullName evidence="2">FANCI_S4 domain-containing protein</fullName>
    </submittedName>
</protein>
<reference evidence="2" key="1">
    <citation type="submission" date="2016-06" db="UniProtKB">
        <authorList>
            <consortium name="WormBaseParasite"/>
        </authorList>
    </citation>
    <scope>IDENTIFICATION</scope>
</reference>
<dbReference type="AlphaFoldDB" id="A0A183AUC2"/>
<feature type="compositionally biased region" description="Low complexity" evidence="1">
    <location>
        <begin position="73"/>
        <end position="82"/>
    </location>
</feature>
<feature type="compositionally biased region" description="Acidic residues" evidence="1">
    <location>
        <begin position="114"/>
        <end position="124"/>
    </location>
</feature>
<evidence type="ECO:0000313" key="2">
    <source>
        <dbReference type="WBParaSite" id="ECPE_0001058901-mRNA-1"/>
    </source>
</evidence>
<sequence>LSCFQYLRVVRSRLGRFPVVFERVVRVFGKSVSPTAYSFITYIQVNLMGNVKLAVSRDFRINQATVQAQLERSASLSVSSDSEAAEDEVLQTDDGAQEPIPSPILPHSPHTGVDVDEANDDDDSDNLHSVLKSENPVDLGKPVDSENLAPHPSSASTQAQTPAWGRALHPDATRRSLLKRPTSIPTHNVVINKSRRLGPRN</sequence>
<feature type="region of interest" description="Disordered" evidence="1">
    <location>
        <begin position="72"/>
        <end position="201"/>
    </location>
</feature>
<name>A0A183AUC2_9TREM</name>
<accession>A0A183AUC2</accession>
<organism evidence="2">
    <name type="scientific">Echinostoma caproni</name>
    <dbReference type="NCBI Taxonomy" id="27848"/>
    <lineage>
        <taxon>Eukaryota</taxon>
        <taxon>Metazoa</taxon>
        <taxon>Spiralia</taxon>
        <taxon>Lophotrochozoa</taxon>
        <taxon>Platyhelminthes</taxon>
        <taxon>Trematoda</taxon>
        <taxon>Digenea</taxon>
        <taxon>Plagiorchiida</taxon>
        <taxon>Echinostomata</taxon>
        <taxon>Echinostomatoidea</taxon>
        <taxon>Echinostomatidae</taxon>
        <taxon>Echinostoma</taxon>
    </lineage>
</organism>
<dbReference type="WBParaSite" id="ECPE_0001058901-mRNA-1">
    <property type="protein sequence ID" value="ECPE_0001058901-mRNA-1"/>
    <property type="gene ID" value="ECPE_0001058901"/>
</dbReference>
<evidence type="ECO:0000256" key="1">
    <source>
        <dbReference type="SAM" id="MobiDB-lite"/>
    </source>
</evidence>
<proteinExistence type="predicted"/>